<evidence type="ECO:0000313" key="3">
    <source>
        <dbReference type="Proteomes" id="UP000799436"/>
    </source>
</evidence>
<sequence length="418" mass="46409">MESQRRKSETLGGLGRAFSKLRATIKRRGASKDNVPLLAETAAAAAEDTTQPPKPEEQAVATGVVGKRDTGDAKVPSAARAPHPDSSTLEAEGAIAVDEEDQSTDATATERGSTDDQKAQALFRKYGLQYTPRTPRTDIAKGRRVERVEKSVRMRVHWRCHHCQGGFSREKTCIGCGHSRCEDCIRSPPRKLREAMVRTSQEQMQPAYAAQPAVAAPVFDLPAPNTSSAPAPELPPEPLAADQTETEDEAEAKYGYGSFWTRPRASEMLVIQPKKQLLRRQCHQCDAPFVPVSRTECENCQHTRCRLCPRQPVKSEKWPHRLPGDELPPSEEAPMVRAVQRVYKKPRQRVRYTCDQCQAILIDRRTCAHCGHDRCETCTRYPPKKAKVPDPAIVQAVIDRLAAYHLASDPPQRLVAAA</sequence>
<evidence type="ECO:0000313" key="2">
    <source>
        <dbReference type="EMBL" id="KAF2772726.1"/>
    </source>
</evidence>
<dbReference type="EMBL" id="ML995813">
    <property type="protein sequence ID" value="KAF2772726.1"/>
    <property type="molecule type" value="Genomic_DNA"/>
</dbReference>
<name>A0A6G1LIN8_9PEZI</name>
<feature type="region of interest" description="Disordered" evidence="1">
    <location>
        <begin position="42"/>
        <end position="90"/>
    </location>
</feature>
<feature type="region of interest" description="Disordered" evidence="1">
    <location>
        <begin position="98"/>
        <end position="117"/>
    </location>
</feature>
<dbReference type="AlphaFoldDB" id="A0A6G1LIN8"/>
<dbReference type="OrthoDB" id="5370011at2759"/>
<keyword evidence="3" id="KW-1185">Reference proteome</keyword>
<proteinExistence type="predicted"/>
<protein>
    <submittedName>
        <fullName evidence="2">Uncharacterized protein</fullName>
    </submittedName>
</protein>
<organism evidence="2 3">
    <name type="scientific">Teratosphaeria nubilosa</name>
    <dbReference type="NCBI Taxonomy" id="161662"/>
    <lineage>
        <taxon>Eukaryota</taxon>
        <taxon>Fungi</taxon>
        <taxon>Dikarya</taxon>
        <taxon>Ascomycota</taxon>
        <taxon>Pezizomycotina</taxon>
        <taxon>Dothideomycetes</taxon>
        <taxon>Dothideomycetidae</taxon>
        <taxon>Mycosphaerellales</taxon>
        <taxon>Teratosphaeriaceae</taxon>
        <taxon>Teratosphaeria</taxon>
    </lineage>
</organism>
<accession>A0A6G1LIN8</accession>
<gene>
    <name evidence="2" type="ORF">EJ03DRAFT_371649</name>
</gene>
<feature type="region of interest" description="Disordered" evidence="1">
    <location>
        <begin position="222"/>
        <end position="251"/>
    </location>
</feature>
<evidence type="ECO:0000256" key="1">
    <source>
        <dbReference type="SAM" id="MobiDB-lite"/>
    </source>
</evidence>
<reference evidence="2" key="1">
    <citation type="journal article" date="2020" name="Stud. Mycol.">
        <title>101 Dothideomycetes genomes: a test case for predicting lifestyles and emergence of pathogens.</title>
        <authorList>
            <person name="Haridas S."/>
            <person name="Albert R."/>
            <person name="Binder M."/>
            <person name="Bloem J."/>
            <person name="Labutti K."/>
            <person name="Salamov A."/>
            <person name="Andreopoulos B."/>
            <person name="Baker S."/>
            <person name="Barry K."/>
            <person name="Bills G."/>
            <person name="Bluhm B."/>
            <person name="Cannon C."/>
            <person name="Castanera R."/>
            <person name="Culley D."/>
            <person name="Daum C."/>
            <person name="Ezra D."/>
            <person name="Gonzalez J."/>
            <person name="Henrissat B."/>
            <person name="Kuo A."/>
            <person name="Liang C."/>
            <person name="Lipzen A."/>
            <person name="Lutzoni F."/>
            <person name="Magnuson J."/>
            <person name="Mondo S."/>
            <person name="Nolan M."/>
            <person name="Ohm R."/>
            <person name="Pangilinan J."/>
            <person name="Park H.-J."/>
            <person name="Ramirez L."/>
            <person name="Alfaro M."/>
            <person name="Sun H."/>
            <person name="Tritt A."/>
            <person name="Yoshinaga Y."/>
            <person name="Zwiers L.-H."/>
            <person name="Turgeon B."/>
            <person name="Goodwin S."/>
            <person name="Spatafora J."/>
            <person name="Crous P."/>
            <person name="Grigoriev I."/>
        </authorList>
    </citation>
    <scope>NUCLEOTIDE SEQUENCE</scope>
    <source>
        <strain evidence="2">CBS 116005</strain>
    </source>
</reference>
<dbReference type="Proteomes" id="UP000799436">
    <property type="component" value="Unassembled WGS sequence"/>
</dbReference>